<accession>A0A9J7DUF5</accession>
<reference evidence="5" key="1">
    <citation type="submission" date="2025-08" db="UniProtKB">
        <authorList>
            <consortium name="RefSeq"/>
        </authorList>
    </citation>
    <scope>IDENTIFICATION</scope>
    <source>
        <strain evidence="5">Ishihara</strain>
        <tissue evidence="5">Whole body</tissue>
    </source>
</reference>
<dbReference type="Proteomes" id="UP000301870">
    <property type="component" value="Chromosome 9"/>
</dbReference>
<evidence type="ECO:0000256" key="2">
    <source>
        <dbReference type="ARBA" id="ARBA00022989"/>
    </source>
</evidence>
<evidence type="ECO:0000313" key="5">
    <source>
        <dbReference type="RefSeq" id="XP_022816472.1"/>
    </source>
</evidence>
<sequence length="1259" mass="138246">MGLRRRTIILLLSFLEFFGSKLSVSAQGCSVGEGGPISTLINDIHEGIIFDLQTTGITGIEQHTYGLNINDPPYVDVEFENSRFVMRTNERFSLYEENEVERSIVIIVRFRCSSNNHLDVTTTIHLHDTNNHAPRFIPTDHYHYVLDAPVPPGYQVTGCLSELIARDVDLTTERIIFDIEQNQFFGITYSSELSNDRSKEFIAIVTTKTFIRNLPEEMTLTITATDVHGTEGEGSHTTSGKITIKGNTNFVLPNEPVFSKTIYNGIYTAAGQVELEEFISLQNGYDDLVRFSVEETYKINFRLVKLPNQVNQIMIEVLVPLEEDILLQGSIAIEIIAEREFTSGASATVILQLPQVDPVQFESAHYDGKIENNNLRLSPLLLSQGYEHSVVTASFVQSEYSAFFSAVVQDNIVTVSMTELDQTAIDQNSFINLQIVATARSSTATAVITLEIIKDDNITPVFEKPFYTGTYDPNTPTGLAVQPIVFTQGYDGVESVVLRGDHEVFFRATQEGPVVTVHVSTIPAELFDLGRIVLSLEATKPRTVGAKATLIVTLPTVVPVQFESAHYDGKIENNNLRLSPLLLSQGYEDSVVTASFVQSEYSAFFSAVVQDNIVTVSMTELDQTAIDQNSFINLQIVATARSSTATAVITLEIIKDDNITPVFEKPFYTGTYDPNTPTGLAVQPIVFTQGYDGVESVVLRGDHEVFFRATQEGPVVTVHVSTIPAELFDLGRIVLSLEATKPRTVGAKATLIVTLPTVVPVQFESAHYDGKIENNNLRLSPLLLSQGYEDSVVTASFVQSEYSAFFSAVVQDNIVTVSMTELDQTAIDQNSFINLQIVATARSSTATAVITLEIIKDDNITPVFEKPFYTGTYDPNTPTGLAVQPIVFTQGYDGVESVVLRGDHEVFFRATQEGPVVTVHVSTIPAELFDLGRIVLSLEATKPRTVGAKATLIVTLPTVVPVQFESAHYDGKIENNNLRLSPLLLSQGYEDSVVTASFVQSEYSAFFSAVVQDNIVTVSMTELDQTAIDQNSFINLQIVATARSSTATAVITLEIIKDDNITPVFEKPFYTGTYDPDRKLIIEQILFSQGYDGVDSVAFDGEHKRFFTATRNGAHVTIEVSTIPPELFNLGHIILPLQATKPRTVGATTAVIITLPAGSEPEDNVSFQNLVHRGTVQDNVVQHEDIRILGFDGTTVDLHGEYSDLFAARVTNGLVSVALKLEQNLPAAVTRVALELHARSARAVLLLNVLGSGRYGLNN</sequence>
<proteinExistence type="predicted"/>
<dbReference type="RefSeq" id="XP_022816472.1">
    <property type="nucleotide sequence ID" value="XM_022960704.1"/>
</dbReference>
<keyword evidence="2" id="KW-0472">Membrane</keyword>
<keyword evidence="1" id="KW-0812">Transmembrane</keyword>
<organism evidence="4 5">
    <name type="scientific">Spodoptera litura</name>
    <name type="common">Asian cotton leafworm</name>
    <dbReference type="NCBI Taxonomy" id="69820"/>
    <lineage>
        <taxon>Eukaryota</taxon>
        <taxon>Metazoa</taxon>
        <taxon>Ecdysozoa</taxon>
        <taxon>Arthropoda</taxon>
        <taxon>Hexapoda</taxon>
        <taxon>Insecta</taxon>
        <taxon>Pterygota</taxon>
        <taxon>Neoptera</taxon>
        <taxon>Endopterygota</taxon>
        <taxon>Lepidoptera</taxon>
        <taxon>Glossata</taxon>
        <taxon>Ditrysia</taxon>
        <taxon>Noctuoidea</taxon>
        <taxon>Noctuidae</taxon>
        <taxon>Amphipyrinae</taxon>
        <taxon>Spodoptera</taxon>
    </lineage>
</organism>
<dbReference type="OrthoDB" id="6606209at2759"/>
<dbReference type="GeneID" id="111349554"/>
<name>A0A9J7DUF5_SPOLT</name>
<gene>
    <name evidence="5" type="primary">LOC111349554</name>
</gene>
<dbReference type="PANTHER" id="PTHR24026:SF126">
    <property type="entry name" value="PROTOCADHERIN FAT 4"/>
    <property type="match status" value="1"/>
</dbReference>
<evidence type="ECO:0000313" key="4">
    <source>
        <dbReference type="Proteomes" id="UP000301870"/>
    </source>
</evidence>
<keyword evidence="2" id="KW-1133">Transmembrane helix</keyword>
<evidence type="ECO:0000256" key="1">
    <source>
        <dbReference type="ARBA" id="ARBA00022692"/>
    </source>
</evidence>
<feature type="chain" id="PRO_5039886147" evidence="3">
    <location>
        <begin position="24"/>
        <end position="1259"/>
    </location>
</feature>
<protein>
    <submittedName>
        <fullName evidence="5">Cadherin-4-like</fullName>
    </submittedName>
</protein>
<keyword evidence="3" id="KW-0732">Signal</keyword>
<evidence type="ECO:0000256" key="3">
    <source>
        <dbReference type="SAM" id="SignalP"/>
    </source>
</evidence>
<dbReference type="GO" id="GO:0005886">
    <property type="term" value="C:plasma membrane"/>
    <property type="evidence" value="ECO:0007669"/>
    <property type="project" value="UniProtKB-SubCell"/>
</dbReference>
<dbReference type="KEGG" id="sliu:111349554"/>
<keyword evidence="4" id="KW-1185">Reference proteome</keyword>
<dbReference type="GO" id="GO:0007155">
    <property type="term" value="P:cell adhesion"/>
    <property type="evidence" value="ECO:0007669"/>
    <property type="project" value="UniProtKB-KW"/>
</dbReference>
<dbReference type="PANTHER" id="PTHR24026">
    <property type="entry name" value="FAT ATYPICAL CADHERIN-RELATED"/>
    <property type="match status" value="1"/>
</dbReference>
<feature type="signal peptide" evidence="3">
    <location>
        <begin position="1"/>
        <end position="23"/>
    </location>
</feature>
<dbReference type="Gene3D" id="2.60.40.60">
    <property type="entry name" value="Cadherins"/>
    <property type="match status" value="1"/>
</dbReference>
<dbReference type="AlphaFoldDB" id="A0A9J7DUF5"/>